<reference evidence="1 2" key="2">
    <citation type="submission" date="2020-03" db="EMBL/GenBank/DDBJ databases">
        <title>Campylobacter portucalensis sp. nov., a new species of Campylobacter isolated from the reproductive tract of bulls.</title>
        <authorList>
            <person name="Silva M.F."/>
            <person name="Pereira G."/>
            <person name="Carneiro C."/>
            <person name="Hemphill A."/>
            <person name="Mateus L."/>
            <person name="Lopes-Da-Costa L."/>
            <person name="Silva E."/>
        </authorList>
    </citation>
    <scope>NUCLEOTIDE SEQUENCE [LARGE SCALE GENOMIC DNA]</scope>
    <source>
        <strain evidence="1 2">FMV-PI01</strain>
    </source>
</reference>
<dbReference type="EMBL" id="VWSJ01000011">
    <property type="protein sequence ID" value="MSN96364.1"/>
    <property type="molecule type" value="Genomic_DNA"/>
</dbReference>
<proteinExistence type="predicted"/>
<dbReference type="RefSeq" id="WP_154570631.1">
    <property type="nucleotide sequence ID" value="NZ_VWSJ01000011.1"/>
</dbReference>
<accession>A0A6L5WH49</accession>
<dbReference type="Proteomes" id="UP000476338">
    <property type="component" value="Unassembled WGS sequence"/>
</dbReference>
<dbReference type="AlphaFoldDB" id="A0A6L5WH49"/>
<name>A0A6L5WH49_9BACT</name>
<gene>
    <name evidence="1" type="ORF">F1B92_04045</name>
</gene>
<reference evidence="1 2" key="1">
    <citation type="submission" date="2019-09" db="EMBL/GenBank/DDBJ databases">
        <authorList>
            <person name="Silva M."/>
            <person name="Pereira G."/>
            <person name="Lopes-Da-Costa L."/>
            <person name="Silva E."/>
        </authorList>
    </citation>
    <scope>NUCLEOTIDE SEQUENCE [LARGE SCALE GENOMIC DNA]</scope>
    <source>
        <strain evidence="1 2">FMV-PI01</strain>
    </source>
</reference>
<comment type="caution">
    <text evidence="1">The sequence shown here is derived from an EMBL/GenBank/DDBJ whole genome shotgun (WGS) entry which is preliminary data.</text>
</comment>
<organism evidence="1 2">
    <name type="scientific">Campylobacter portucalensis</name>
    <dbReference type="NCBI Taxonomy" id="2608384"/>
    <lineage>
        <taxon>Bacteria</taxon>
        <taxon>Pseudomonadati</taxon>
        <taxon>Campylobacterota</taxon>
        <taxon>Epsilonproteobacteria</taxon>
        <taxon>Campylobacterales</taxon>
        <taxon>Campylobacteraceae</taxon>
        <taxon>Campylobacter</taxon>
    </lineage>
</organism>
<evidence type="ECO:0000313" key="1">
    <source>
        <dbReference type="EMBL" id="MSN96364.1"/>
    </source>
</evidence>
<protein>
    <submittedName>
        <fullName evidence="1">Uncharacterized protein</fullName>
    </submittedName>
</protein>
<keyword evidence="2" id="KW-1185">Reference proteome</keyword>
<evidence type="ECO:0000313" key="2">
    <source>
        <dbReference type="Proteomes" id="UP000476338"/>
    </source>
</evidence>
<sequence length="123" mass="14306">MQIIGHNLIKFDYLNLIKNIDEIYKFDNLLFTYNEDFIKISIKENKKFSILAKTEEEIVLANAMGAKFIVLENLILTKNAINLAEFYLFDSKIAIICDDLKTAILNKVDVCIFKNAIKNNFYE</sequence>